<sequence length="63" mass="7490">MMTCFSPLSFLFLFLPWALPSIGFIFGYFDLFCFKGHFPSTVSVRRFLDLFQDSFFCSVQYIY</sequence>
<evidence type="ECO:0000313" key="1">
    <source>
        <dbReference type="EMBL" id="KAE8393017.1"/>
    </source>
</evidence>
<organism evidence="1">
    <name type="scientific">Petromyces alliaceus</name>
    <name type="common">Aspergillus alliaceus</name>
    <dbReference type="NCBI Taxonomy" id="209559"/>
    <lineage>
        <taxon>Eukaryota</taxon>
        <taxon>Fungi</taxon>
        <taxon>Dikarya</taxon>
        <taxon>Ascomycota</taxon>
        <taxon>Pezizomycotina</taxon>
        <taxon>Eurotiomycetes</taxon>
        <taxon>Eurotiomycetidae</taxon>
        <taxon>Eurotiales</taxon>
        <taxon>Aspergillaceae</taxon>
        <taxon>Aspergillus</taxon>
        <taxon>Aspergillus subgen. Circumdati</taxon>
    </lineage>
</organism>
<dbReference type="Proteomes" id="UP000326877">
    <property type="component" value="Unassembled WGS sequence"/>
</dbReference>
<gene>
    <name evidence="1" type="ORF">BDV23DRAFT_149927</name>
</gene>
<proteinExistence type="predicted"/>
<reference evidence="1" key="1">
    <citation type="submission" date="2019-04" db="EMBL/GenBank/DDBJ databases">
        <title>Friends and foes A comparative genomics studyof 23 Aspergillus species from section Flavi.</title>
        <authorList>
            <consortium name="DOE Joint Genome Institute"/>
            <person name="Kjaerbolling I."/>
            <person name="Vesth T."/>
            <person name="Frisvad J.C."/>
            <person name="Nybo J.L."/>
            <person name="Theobald S."/>
            <person name="Kildgaard S."/>
            <person name="Isbrandt T."/>
            <person name="Kuo A."/>
            <person name="Sato A."/>
            <person name="Lyhne E.K."/>
            <person name="Kogle M.E."/>
            <person name="Wiebenga A."/>
            <person name="Kun R.S."/>
            <person name="Lubbers R.J."/>
            <person name="Makela M.R."/>
            <person name="Barry K."/>
            <person name="Chovatia M."/>
            <person name="Clum A."/>
            <person name="Daum C."/>
            <person name="Haridas S."/>
            <person name="He G."/>
            <person name="LaButti K."/>
            <person name="Lipzen A."/>
            <person name="Mondo S."/>
            <person name="Riley R."/>
            <person name="Salamov A."/>
            <person name="Simmons B.A."/>
            <person name="Magnuson J.K."/>
            <person name="Henrissat B."/>
            <person name="Mortensen U.H."/>
            <person name="Larsen T.O."/>
            <person name="Devries R.P."/>
            <person name="Grigoriev I.V."/>
            <person name="Machida M."/>
            <person name="Baker S.E."/>
            <person name="Andersen M.R."/>
        </authorList>
    </citation>
    <scope>NUCLEOTIDE SEQUENCE [LARGE SCALE GENOMIC DNA]</scope>
    <source>
        <strain evidence="1">IBT 14317</strain>
    </source>
</reference>
<dbReference type="AlphaFoldDB" id="A0A5N6G8N1"/>
<protein>
    <submittedName>
        <fullName evidence="1">Uncharacterized protein</fullName>
    </submittedName>
</protein>
<accession>A0A5N6G8N1</accession>
<accession>A0A5N7CGM1</accession>
<dbReference type="EMBL" id="ML735232">
    <property type="protein sequence ID" value="KAE8393017.1"/>
    <property type="molecule type" value="Genomic_DNA"/>
</dbReference>
<name>A0A5N6G8N1_PETAA</name>